<dbReference type="Gene3D" id="3.40.50.300">
    <property type="entry name" value="P-loop containing nucleotide triphosphate hydrolases"/>
    <property type="match status" value="1"/>
</dbReference>
<dbReference type="PANTHER" id="PTHR42759">
    <property type="entry name" value="MOXR FAMILY PROTEIN"/>
    <property type="match status" value="1"/>
</dbReference>
<evidence type="ECO:0000313" key="4">
    <source>
        <dbReference type="Proteomes" id="UP001257659"/>
    </source>
</evidence>
<evidence type="ECO:0000259" key="2">
    <source>
        <dbReference type="Pfam" id="PF17863"/>
    </source>
</evidence>
<dbReference type="SUPFAM" id="SSF52540">
    <property type="entry name" value="P-loop containing nucleoside triphosphate hydrolases"/>
    <property type="match status" value="1"/>
</dbReference>
<dbReference type="Gene3D" id="1.10.8.80">
    <property type="entry name" value="Magnesium chelatase subunit I, C-Terminal domain"/>
    <property type="match status" value="1"/>
</dbReference>
<proteinExistence type="predicted"/>
<name>A0ABU1K6H4_9FLAO</name>
<dbReference type="Proteomes" id="UP001257659">
    <property type="component" value="Unassembled WGS sequence"/>
</dbReference>
<dbReference type="PANTHER" id="PTHR42759:SF1">
    <property type="entry name" value="MAGNESIUM-CHELATASE SUBUNIT CHLD"/>
    <property type="match status" value="1"/>
</dbReference>
<protein>
    <submittedName>
        <fullName evidence="3">MoxR-like ATPase</fullName>
        <ecNumber evidence="3">3.6.3.-</ecNumber>
    </submittedName>
</protein>
<evidence type="ECO:0000259" key="1">
    <source>
        <dbReference type="Pfam" id="PF07726"/>
    </source>
</evidence>
<dbReference type="EC" id="3.6.3.-" evidence="3"/>
<dbReference type="RefSeq" id="WP_309727759.1">
    <property type="nucleotide sequence ID" value="NZ_JAVDQA010000003.1"/>
</dbReference>
<dbReference type="Pfam" id="PF07726">
    <property type="entry name" value="AAA_3"/>
    <property type="match status" value="1"/>
</dbReference>
<dbReference type="PIRSF" id="PIRSF002849">
    <property type="entry name" value="AAA_ATPase_chaperone_MoxR_prd"/>
    <property type="match status" value="1"/>
</dbReference>
<dbReference type="EMBL" id="JAVDQA010000003">
    <property type="protein sequence ID" value="MDR6300865.1"/>
    <property type="molecule type" value="Genomic_DNA"/>
</dbReference>
<dbReference type="InterPro" id="IPR041628">
    <property type="entry name" value="ChlI/MoxR_AAA_lid"/>
</dbReference>
<dbReference type="InterPro" id="IPR011703">
    <property type="entry name" value="ATPase_AAA-3"/>
</dbReference>
<organism evidence="3 4">
    <name type="scientific">Mesonia maritima</name>
    <dbReference type="NCBI Taxonomy" id="1793873"/>
    <lineage>
        <taxon>Bacteria</taxon>
        <taxon>Pseudomonadati</taxon>
        <taxon>Bacteroidota</taxon>
        <taxon>Flavobacteriia</taxon>
        <taxon>Flavobacteriales</taxon>
        <taxon>Flavobacteriaceae</taxon>
        <taxon>Mesonia</taxon>
    </lineage>
</organism>
<dbReference type="InterPro" id="IPR027417">
    <property type="entry name" value="P-loop_NTPase"/>
</dbReference>
<sequence>MEQEHNNTAENSSEENLNFNNRIPLDDLKNSVERLKTQLAKVIVGQENFVELLIVGLLANGHVLIEGVPGIAKTVTAKLFAKSIKTDFSRIQFTPDLMPSDVLGTSILNNSSEFEFKPGPIFSNIVLIDEINRAPAKTQAALFEVMEERQITIDGNEYKMDPPFMVLATQNPIEQEGTYALPEAQLDRFIFKIKVDYPSLEDEVKILQSHHERKEIKPTEVIEPVLSPEILNKFRTQLHEIVIEEKIVNYIAQIVTKTRNHPHLFLGGSPRASIAIMNAAKAYAAINGRDFVIPEDVKKSLNPVLGHRIILSPEREMEGMKTEDVIEMITKSIEIPR</sequence>
<dbReference type="Pfam" id="PF17863">
    <property type="entry name" value="AAA_lid_2"/>
    <property type="match status" value="1"/>
</dbReference>
<gene>
    <name evidence="3" type="ORF">GGR31_001508</name>
</gene>
<keyword evidence="4" id="KW-1185">Reference proteome</keyword>
<evidence type="ECO:0000313" key="3">
    <source>
        <dbReference type="EMBL" id="MDR6300865.1"/>
    </source>
</evidence>
<reference evidence="3 4" key="1">
    <citation type="submission" date="2023-07" db="EMBL/GenBank/DDBJ databases">
        <title>Genomic Encyclopedia of Type Strains, Phase IV (KMG-IV): sequencing the most valuable type-strain genomes for metagenomic binning, comparative biology and taxonomic classification.</title>
        <authorList>
            <person name="Goeker M."/>
        </authorList>
    </citation>
    <scope>NUCLEOTIDE SEQUENCE [LARGE SCALE GENOMIC DNA]</scope>
    <source>
        <strain evidence="3 4">DSM 102814</strain>
    </source>
</reference>
<dbReference type="GO" id="GO:0016787">
    <property type="term" value="F:hydrolase activity"/>
    <property type="evidence" value="ECO:0007669"/>
    <property type="project" value="UniProtKB-KW"/>
</dbReference>
<feature type="domain" description="ChlI/MoxR AAA lid" evidence="2">
    <location>
        <begin position="257"/>
        <end position="327"/>
    </location>
</feature>
<keyword evidence="3" id="KW-0378">Hydrolase</keyword>
<comment type="caution">
    <text evidence="3">The sequence shown here is derived from an EMBL/GenBank/DDBJ whole genome shotgun (WGS) entry which is preliminary data.</text>
</comment>
<accession>A0ABU1K6H4</accession>
<feature type="domain" description="ATPase AAA-3" evidence="1">
    <location>
        <begin position="62"/>
        <end position="191"/>
    </location>
</feature>
<dbReference type="InterPro" id="IPR050764">
    <property type="entry name" value="CbbQ/NirQ/NorQ/GpvN"/>
</dbReference>